<reference evidence="2" key="1">
    <citation type="journal article" date="2019" name="Int. J. Syst. Evol. Microbiol.">
        <title>The Global Catalogue of Microorganisms (GCM) 10K type strain sequencing project: providing services to taxonomists for standard genome sequencing and annotation.</title>
        <authorList>
            <consortium name="The Broad Institute Genomics Platform"/>
            <consortium name="The Broad Institute Genome Sequencing Center for Infectious Disease"/>
            <person name="Wu L."/>
            <person name="Ma J."/>
        </authorList>
    </citation>
    <scope>NUCLEOTIDE SEQUENCE [LARGE SCALE GENOMIC DNA]</scope>
    <source>
        <strain evidence="2">JCM 17926</strain>
    </source>
</reference>
<dbReference type="EMBL" id="BAABHC010000016">
    <property type="protein sequence ID" value="GAA4437436.1"/>
    <property type="molecule type" value="Genomic_DNA"/>
</dbReference>
<accession>A0ABP8LXI9</accession>
<evidence type="ECO:0000313" key="1">
    <source>
        <dbReference type="EMBL" id="GAA4437436.1"/>
    </source>
</evidence>
<comment type="caution">
    <text evidence="1">The sequence shown here is derived from an EMBL/GenBank/DDBJ whole genome shotgun (WGS) entry which is preliminary data.</text>
</comment>
<sequence>MTRSRIARVRDCAPLVPGYNQVDRAPSIAGKFAAMIGGLLLSYVGVSEHTILHQHIYTSQGKRSRLAGLDCHWPATNHPLAARVLAEI</sequence>
<gene>
    <name evidence="1" type="ORF">GCM10023188_31630</name>
</gene>
<dbReference type="Proteomes" id="UP001500552">
    <property type="component" value="Unassembled WGS sequence"/>
</dbReference>
<keyword evidence="2" id="KW-1185">Reference proteome</keyword>
<organism evidence="1 2">
    <name type="scientific">Pontibacter saemangeumensis</name>
    <dbReference type="NCBI Taxonomy" id="1084525"/>
    <lineage>
        <taxon>Bacteria</taxon>
        <taxon>Pseudomonadati</taxon>
        <taxon>Bacteroidota</taxon>
        <taxon>Cytophagia</taxon>
        <taxon>Cytophagales</taxon>
        <taxon>Hymenobacteraceae</taxon>
        <taxon>Pontibacter</taxon>
    </lineage>
</organism>
<proteinExistence type="predicted"/>
<name>A0ABP8LXI9_9BACT</name>
<dbReference type="RefSeq" id="WP_345160465.1">
    <property type="nucleotide sequence ID" value="NZ_BAABHC010000016.1"/>
</dbReference>
<evidence type="ECO:0000313" key="2">
    <source>
        <dbReference type="Proteomes" id="UP001500552"/>
    </source>
</evidence>
<protein>
    <submittedName>
        <fullName evidence="1">Uncharacterized protein</fullName>
    </submittedName>
</protein>